<protein>
    <submittedName>
        <fullName evidence="1">Uncharacterized protein</fullName>
    </submittedName>
</protein>
<dbReference type="Proteomes" id="UP000306223">
    <property type="component" value="Unassembled WGS sequence"/>
</dbReference>
<dbReference type="AlphaFoldDB" id="A0A4U0QQY9"/>
<proteinExistence type="predicted"/>
<organism evidence="1 2">
    <name type="scientific">Paracoccus hibiscisoli</name>
    <dbReference type="NCBI Taxonomy" id="2023261"/>
    <lineage>
        <taxon>Bacteria</taxon>
        <taxon>Pseudomonadati</taxon>
        <taxon>Pseudomonadota</taxon>
        <taxon>Alphaproteobacteria</taxon>
        <taxon>Rhodobacterales</taxon>
        <taxon>Paracoccaceae</taxon>
        <taxon>Paracoccus</taxon>
    </lineage>
</organism>
<evidence type="ECO:0000313" key="2">
    <source>
        <dbReference type="Proteomes" id="UP000306223"/>
    </source>
</evidence>
<gene>
    <name evidence="1" type="ORF">FA740_09690</name>
</gene>
<sequence>MSDNSQPRGRVHLLVFSDGTQPYHDNARFLCDSAAGAGFDSAIHYTADRLEADGFWDANPTVPRDGRGVAFGAWRPFVLRQVLSQVGPDDIVVHHDAGSHAPGALRGLPSLPDRLLALCRAAPQGFVHGSASAWSAQEHLTKRDALTLLEADTPEARQAPFLHASPLFYRPTPDALAFLDDWMQACADPRLLTDQPDQTGSPNPLMRRHLHAEAIASVLVHQRGAAYLDLHGAAPDMLESQRRRMAPIATPSAHLAVIAGIIQRLQAQGDDAVVDAMIPALTGAPPRQVPRNRPSPIVLREATTLATQGGGAICRDHLQHVVSQNRILAARLHGLKDAFELEQDFWRTATAHVNLQLADRAIEGVPVAPDDLPAMVHQALRHTLDDMADLATVLMAACVRARMATPARDAFKAAHGTHRDGPGHGAMLRLVDALAARGFPDPALEQSGDIERFDRQLNDLVVQWLDGAP</sequence>
<comment type="caution">
    <text evidence="1">The sequence shown here is derived from an EMBL/GenBank/DDBJ whole genome shotgun (WGS) entry which is preliminary data.</text>
</comment>
<dbReference type="OrthoDB" id="9804725at2"/>
<dbReference type="EMBL" id="SUNH01000012">
    <property type="protein sequence ID" value="TJZ84393.1"/>
    <property type="molecule type" value="Genomic_DNA"/>
</dbReference>
<dbReference type="RefSeq" id="WP_136856571.1">
    <property type="nucleotide sequence ID" value="NZ_SUNH01000012.1"/>
</dbReference>
<evidence type="ECO:0000313" key="1">
    <source>
        <dbReference type="EMBL" id="TJZ84393.1"/>
    </source>
</evidence>
<accession>A0A4U0QQY9</accession>
<name>A0A4U0QQY9_9RHOB</name>
<keyword evidence="2" id="KW-1185">Reference proteome</keyword>
<reference evidence="1 2" key="1">
    <citation type="submission" date="2019-04" db="EMBL/GenBank/DDBJ databases">
        <authorList>
            <person name="Li J."/>
        </authorList>
    </citation>
    <scope>NUCLEOTIDE SEQUENCE [LARGE SCALE GENOMIC DNA]</scope>
    <source>
        <strain evidence="1 2">CCTCC AB2016182</strain>
    </source>
</reference>